<evidence type="ECO:0000313" key="2">
    <source>
        <dbReference type="EMBL" id="MDO5971376.1"/>
    </source>
</evidence>
<accession>A0ABT8WE15</accession>
<dbReference type="Proteomes" id="UP001176883">
    <property type="component" value="Unassembled WGS sequence"/>
</dbReference>
<dbReference type="EMBL" id="JAUOEK010000154">
    <property type="protein sequence ID" value="MDO5971376.1"/>
    <property type="molecule type" value="Genomic_DNA"/>
</dbReference>
<dbReference type="PANTHER" id="PTHR32060:SF22">
    <property type="entry name" value="CARBOXYL-TERMINAL-PROCESSING PEPTIDASE 3, CHLOROPLASTIC"/>
    <property type="match status" value="1"/>
</dbReference>
<organism evidence="2 3">
    <name type="scientific">Flavivirga aquimarina</name>
    <dbReference type="NCBI Taxonomy" id="2027862"/>
    <lineage>
        <taxon>Bacteria</taxon>
        <taxon>Pseudomonadati</taxon>
        <taxon>Bacteroidota</taxon>
        <taxon>Flavobacteriia</taxon>
        <taxon>Flavobacteriales</taxon>
        <taxon>Flavobacteriaceae</taxon>
        <taxon>Flavivirga</taxon>
    </lineage>
</organism>
<dbReference type="InterPro" id="IPR005151">
    <property type="entry name" value="Tail-specific_protease"/>
</dbReference>
<gene>
    <name evidence="2" type="ORF">Q4Q35_16335</name>
</gene>
<keyword evidence="3" id="KW-1185">Reference proteome</keyword>
<dbReference type="Gene3D" id="3.90.226.10">
    <property type="entry name" value="2-enoyl-CoA Hydratase, Chain A, domain 1"/>
    <property type="match status" value="1"/>
</dbReference>
<protein>
    <submittedName>
        <fullName evidence="2">S41 family peptidase</fullName>
    </submittedName>
</protein>
<comment type="caution">
    <text evidence="2">The sequence shown here is derived from an EMBL/GenBank/DDBJ whole genome shotgun (WGS) entry which is preliminary data.</text>
</comment>
<dbReference type="Pfam" id="PF03572">
    <property type="entry name" value="Peptidase_S41"/>
    <property type="match status" value="1"/>
</dbReference>
<evidence type="ECO:0000313" key="3">
    <source>
        <dbReference type="Proteomes" id="UP001176883"/>
    </source>
</evidence>
<name>A0ABT8WE15_9FLAO</name>
<dbReference type="SUPFAM" id="SSF52096">
    <property type="entry name" value="ClpP/crotonase"/>
    <property type="match status" value="1"/>
</dbReference>
<proteinExistence type="predicted"/>
<dbReference type="InterPro" id="IPR029045">
    <property type="entry name" value="ClpP/crotonase-like_dom_sf"/>
</dbReference>
<sequence length="418" mass="48580">MDERQFYKIIAYTCARVDDEHLIPKPSKEYYRELQNSNHFFPFSLKIVDRRFYVYQTRQLQDLLPVGSEILSINGYPVEEILNILLPTIPSDGYIQTFNIRHLEDYSMTQNENLFDLNYPIFVEDTDSFSIEFISPDIKSQKQTVTLSGLNYQDYKEFYKLRIGYKAPLEFKYIRDSVAYLRISSFLKWHRDDFNQNFYSLYDSIFTKLNQRATKNLILDLRNNEGGDGTGERLLTYLMTSPFKHFAFTEEKFIGHPSVVDYLDNGENLFFPDSIVYKTDKGMYRLKKEFYHYIPLLNEQIPNQKHFKGNLYVLVNGASGSMSTVVGSILKNSKRATFIGEESGGTMEGNTSLGYARMILPNTKIRIEIPLTKTGLAVDFIKGRGVFPDYYIRPGIEDVINEVDTELGFTLDLILSEK</sequence>
<reference evidence="2" key="1">
    <citation type="submission" date="2023-07" db="EMBL/GenBank/DDBJ databases">
        <title>Two novel species in the genus Flavivirga.</title>
        <authorList>
            <person name="Kwon K."/>
        </authorList>
    </citation>
    <scope>NUCLEOTIDE SEQUENCE</scope>
    <source>
        <strain evidence="2">KCTC 52353</strain>
    </source>
</reference>
<dbReference type="PANTHER" id="PTHR32060">
    <property type="entry name" value="TAIL-SPECIFIC PROTEASE"/>
    <property type="match status" value="1"/>
</dbReference>
<dbReference type="RefSeq" id="WP_303279092.1">
    <property type="nucleotide sequence ID" value="NZ_JAUOEK010000154.1"/>
</dbReference>
<feature type="domain" description="Tail specific protease" evidence="1">
    <location>
        <begin position="178"/>
        <end position="390"/>
    </location>
</feature>
<evidence type="ECO:0000259" key="1">
    <source>
        <dbReference type="Pfam" id="PF03572"/>
    </source>
</evidence>